<dbReference type="EMBL" id="OU963870">
    <property type="protein sequence ID" value="CAH0396220.1"/>
    <property type="molecule type" value="Genomic_DNA"/>
</dbReference>
<organism evidence="3 4">
    <name type="scientific">Bemisia tabaci</name>
    <name type="common">Sweetpotato whitefly</name>
    <name type="synonym">Aleurodes tabaci</name>
    <dbReference type="NCBI Taxonomy" id="7038"/>
    <lineage>
        <taxon>Eukaryota</taxon>
        <taxon>Metazoa</taxon>
        <taxon>Ecdysozoa</taxon>
        <taxon>Arthropoda</taxon>
        <taxon>Hexapoda</taxon>
        <taxon>Insecta</taxon>
        <taxon>Pterygota</taxon>
        <taxon>Neoptera</taxon>
        <taxon>Paraneoptera</taxon>
        <taxon>Hemiptera</taxon>
        <taxon>Sternorrhyncha</taxon>
        <taxon>Aleyrodoidea</taxon>
        <taxon>Aleyrodidae</taxon>
        <taxon>Aleyrodinae</taxon>
        <taxon>Bemisia</taxon>
    </lineage>
</organism>
<gene>
    <name evidence="3" type="ORF">BEMITA_LOCUS14309</name>
</gene>
<dbReference type="SUPFAM" id="SSF47095">
    <property type="entry name" value="HMG-box"/>
    <property type="match status" value="1"/>
</dbReference>
<dbReference type="SUPFAM" id="SSF63748">
    <property type="entry name" value="Tudor/PWWP/MBT"/>
    <property type="match status" value="1"/>
</dbReference>
<feature type="compositionally biased region" description="Acidic residues" evidence="1">
    <location>
        <begin position="375"/>
        <end position="386"/>
    </location>
</feature>
<dbReference type="InterPro" id="IPR000313">
    <property type="entry name" value="PWWP_dom"/>
</dbReference>
<evidence type="ECO:0000259" key="2">
    <source>
        <dbReference type="PROSITE" id="PS50812"/>
    </source>
</evidence>
<dbReference type="CDD" id="cd20144">
    <property type="entry name" value="PWWP_NSD_rpt1"/>
    <property type="match status" value="1"/>
</dbReference>
<proteinExistence type="predicted"/>
<feature type="compositionally biased region" description="Basic and acidic residues" evidence="1">
    <location>
        <begin position="115"/>
        <end position="127"/>
    </location>
</feature>
<dbReference type="Pfam" id="PF00855">
    <property type="entry name" value="PWWP"/>
    <property type="match status" value="1"/>
</dbReference>
<dbReference type="Proteomes" id="UP001152759">
    <property type="component" value="Chromosome 9"/>
</dbReference>
<feature type="compositionally biased region" description="Polar residues" evidence="1">
    <location>
        <begin position="50"/>
        <end position="64"/>
    </location>
</feature>
<accession>A0A9P0AR30</accession>
<dbReference type="GO" id="GO:0005634">
    <property type="term" value="C:nucleus"/>
    <property type="evidence" value="ECO:0007669"/>
    <property type="project" value="UniProtKB-ARBA"/>
</dbReference>
<dbReference type="InterPro" id="IPR036910">
    <property type="entry name" value="HMG_box_dom_sf"/>
</dbReference>
<feature type="compositionally biased region" description="Basic and acidic residues" evidence="1">
    <location>
        <begin position="342"/>
        <end position="357"/>
    </location>
</feature>
<evidence type="ECO:0000256" key="1">
    <source>
        <dbReference type="SAM" id="MobiDB-lite"/>
    </source>
</evidence>
<dbReference type="Gene3D" id="2.30.30.140">
    <property type="match status" value="1"/>
</dbReference>
<feature type="region of interest" description="Disordered" evidence="1">
    <location>
        <begin position="1"/>
        <end position="153"/>
    </location>
</feature>
<dbReference type="PROSITE" id="PS50812">
    <property type="entry name" value="PWWP"/>
    <property type="match status" value="1"/>
</dbReference>
<feature type="compositionally biased region" description="Low complexity" evidence="1">
    <location>
        <begin position="129"/>
        <end position="149"/>
    </location>
</feature>
<evidence type="ECO:0000313" key="3">
    <source>
        <dbReference type="EMBL" id="CAH0396220.1"/>
    </source>
</evidence>
<reference evidence="3" key="1">
    <citation type="submission" date="2021-12" db="EMBL/GenBank/DDBJ databases">
        <authorList>
            <person name="King R."/>
        </authorList>
    </citation>
    <scope>NUCLEOTIDE SEQUENCE</scope>
</reference>
<feature type="domain" description="PWWP" evidence="2">
    <location>
        <begin position="166"/>
        <end position="232"/>
    </location>
</feature>
<feature type="compositionally biased region" description="Polar residues" evidence="1">
    <location>
        <begin position="71"/>
        <end position="88"/>
    </location>
</feature>
<evidence type="ECO:0000313" key="4">
    <source>
        <dbReference type="Proteomes" id="UP001152759"/>
    </source>
</evidence>
<dbReference type="AlphaFoldDB" id="A0A9P0AR30"/>
<feature type="compositionally biased region" description="Basic residues" evidence="1">
    <location>
        <begin position="390"/>
        <end position="406"/>
    </location>
</feature>
<sequence length="464" mass="51802">MDLETAQPTAPEISGAKTLEKSSSTTLASRYGRTRKPNVSPDFVALGKNVRNSLSPSTCASVTNGEAPDPSKQQPVSQKRANTSSNRLPDSETPGMVGNGEISIKTPESSSKAGNHRDSMKAQDTKIKATPSVTTPASASPTPTTPSSSIMPGCEFVGNADKEWAIGDIAWGGMGKFPYWPCIIMNDPLSKTHVCEKSKGRSTSKCYFLQFCGDNGRHSWLPAKNLLEFINKQQFFDLQSKVLQDPRKKATFAVKFTLRSHSKDSWENAVTEAEHLMSLGSADRVMHFQLLYPIEVQRTKKDLIKLLMEEEVPSSNQKSQPKISAASPEPSVSVQDSLSAPKKQEDKVKRADRKKEIPLNSKSIQKKQELGSNEESSEAEMNEEVESVPKVKRQKSPVKKPKKKRKQEFGPDFDLYYSKTFDRLADEHPELKDEDIEKYLRKVWLAMNDTQKLKYQPRFVKEVS</sequence>
<protein>
    <recommendedName>
        <fullName evidence="2">PWWP domain-containing protein</fullName>
    </recommendedName>
</protein>
<name>A0A9P0AR30_BEMTA</name>
<keyword evidence="4" id="KW-1185">Reference proteome</keyword>
<feature type="compositionally biased region" description="Polar residues" evidence="1">
    <location>
        <begin position="313"/>
        <end position="322"/>
    </location>
</feature>
<dbReference type="SMART" id="SM00293">
    <property type="entry name" value="PWWP"/>
    <property type="match status" value="1"/>
</dbReference>
<feature type="region of interest" description="Disordered" evidence="1">
    <location>
        <begin position="311"/>
        <end position="409"/>
    </location>
</feature>